<dbReference type="Proteomes" id="UP001183390">
    <property type="component" value="Unassembled WGS sequence"/>
</dbReference>
<protein>
    <submittedName>
        <fullName evidence="4">Ldh family oxidoreductase</fullName>
    </submittedName>
</protein>
<dbReference type="PANTHER" id="PTHR11091:SF0">
    <property type="entry name" value="MALATE DEHYDROGENASE"/>
    <property type="match status" value="1"/>
</dbReference>
<evidence type="ECO:0000256" key="3">
    <source>
        <dbReference type="SAM" id="MobiDB-lite"/>
    </source>
</evidence>
<dbReference type="SUPFAM" id="SSF89733">
    <property type="entry name" value="L-sulfolactate dehydrogenase-like"/>
    <property type="match status" value="1"/>
</dbReference>
<sequence>MTALPSAPPPPTPEATPVPTRETVPVDHDVLLSFLTEVFTGRGLPPERAAEAARALCHGDLTGMDSHGVANLARLYLPLLDEGRADPRAEPRIIADLGAAVLLDARRSLGLWSASEAMGLAAERAERHGVGLVSVRDATHLGCAGYHALRAVERGMIGLVASNCGGQRIARPPGGAVTVLGTNPLSAAAPAGALPPFLLDMSTTAAPTGRIRQAAREGRPVPEGLLRDDHGTPVTDPSAFDAGRAHLMWLGGEVGRFKGFGLGLLVEVLSAVVSGSGRGPHPDALAGDGRPTGRDDDIGFLMLAIAPGALRDGAEADAEELFGVLTDCPPVDPGHPVRYPGWHEHHLASERRARGVPLTVDLYAELVEVAERAGIPAPVTLRGER</sequence>
<feature type="compositionally biased region" description="Basic and acidic residues" evidence="3">
    <location>
        <begin position="214"/>
        <end position="231"/>
    </location>
</feature>
<dbReference type="Pfam" id="PF02615">
    <property type="entry name" value="Ldh_2"/>
    <property type="match status" value="1"/>
</dbReference>
<feature type="compositionally biased region" description="Pro residues" evidence="3">
    <location>
        <begin position="1"/>
        <end position="16"/>
    </location>
</feature>
<name>A0ABU2M6X1_9ACTN</name>
<reference evidence="5" key="1">
    <citation type="submission" date="2023-07" db="EMBL/GenBank/DDBJ databases">
        <title>30 novel species of actinomycetes from the DSMZ collection.</title>
        <authorList>
            <person name="Nouioui I."/>
        </authorList>
    </citation>
    <scope>NUCLEOTIDE SEQUENCE [LARGE SCALE GENOMIC DNA]</scope>
    <source>
        <strain evidence="5">DSM 44743</strain>
    </source>
</reference>
<feature type="region of interest" description="Disordered" evidence="3">
    <location>
        <begin position="212"/>
        <end position="234"/>
    </location>
</feature>
<dbReference type="RefSeq" id="WP_311511065.1">
    <property type="nucleotide sequence ID" value="NZ_JAVREP010000004.1"/>
</dbReference>
<evidence type="ECO:0000256" key="2">
    <source>
        <dbReference type="ARBA" id="ARBA00023002"/>
    </source>
</evidence>
<organism evidence="4 5">
    <name type="scientific">Nocardiopsis lambiniae</name>
    <dbReference type="NCBI Taxonomy" id="3075539"/>
    <lineage>
        <taxon>Bacteria</taxon>
        <taxon>Bacillati</taxon>
        <taxon>Actinomycetota</taxon>
        <taxon>Actinomycetes</taxon>
        <taxon>Streptosporangiales</taxon>
        <taxon>Nocardiopsidaceae</taxon>
        <taxon>Nocardiopsis</taxon>
    </lineage>
</organism>
<evidence type="ECO:0000313" key="4">
    <source>
        <dbReference type="EMBL" id="MDT0328333.1"/>
    </source>
</evidence>
<dbReference type="PANTHER" id="PTHR11091">
    <property type="entry name" value="OXIDOREDUCTASE-RELATED"/>
    <property type="match status" value="1"/>
</dbReference>
<accession>A0ABU2M6X1</accession>
<dbReference type="InterPro" id="IPR036111">
    <property type="entry name" value="Mal/L-sulfo/L-lacto_DH-like_sf"/>
</dbReference>
<evidence type="ECO:0000256" key="1">
    <source>
        <dbReference type="ARBA" id="ARBA00006056"/>
    </source>
</evidence>
<comment type="similarity">
    <text evidence="1">Belongs to the LDH2/MDH2 oxidoreductase family.</text>
</comment>
<feature type="region of interest" description="Disordered" evidence="3">
    <location>
        <begin position="1"/>
        <end position="23"/>
    </location>
</feature>
<dbReference type="Gene3D" id="3.30.1370.60">
    <property type="entry name" value="Hypothetical oxidoreductase yiak, domain 2"/>
    <property type="match status" value="1"/>
</dbReference>
<keyword evidence="5" id="KW-1185">Reference proteome</keyword>
<keyword evidence="2" id="KW-0560">Oxidoreductase</keyword>
<proteinExistence type="inferred from homology"/>
<evidence type="ECO:0000313" key="5">
    <source>
        <dbReference type="Proteomes" id="UP001183390"/>
    </source>
</evidence>
<dbReference type="InterPro" id="IPR043143">
    <property type="entry name" value="Mal/L-sulf/L-lact_DH-like_NADP"/>
</dbReference>
<dbReference type="Gene3D" id="1.10.1530.10">
    <property type="match status" value="1"/>
</dbReference>
<dbReference type="InterPro" id="IPR003767">
    <property type="entry name" value="Malate/L-lactate_DH-like"/>
</dbReference>
<dbReference type="InterPro" id="IPR043144">
    <property type="entry name" value="Mal/L-sulf/L-lact_DH-like_ah"/>
</dbReference>
<dbReference type="EMBL" id="JAVREP010000004">
    <property type="protein sequence ID" value="MDT0328333.1"/>
    <property type="molecule type" value="Genomic_DNA"/>
</dbReference>
<gene>
    <name evidence="4" type="ORF">RM479_07900</name>
</gene>
<comment type="caution">
    <text evidence="4">The sequence shown here is derived from an EMBL/GenBank/DDBJ whole genome shotgun (WGS) entry which is preliminary data.</text>
</comment>